<dbReference type="GO" id="GO:0003677">
    <property type="term" value="F:DNA binding"/>
    <property type="evidence" value="ECO:0007669"/>
    <property type="project" value="UniProtKB-KW"/>
</dbReference>
<protein>
    <submittedName>
        <fullName evidence="3">DNA-binding transcriptional regulator of glucitol operon</fullName>
    </submittedName>
</protein>
<feature type="transmembrane region" description="Helical" evidence="2">
    <location>
        <begin position="44"/>
        <end position="63"/>
    </location>
</feature>
<gene>
    <name evidence="3" type="ORF">BC739_004437</name>
</gene>
<feature type="compositionally biased region" description="Basic and acidic residues" evidence="1">
    <location>
        <begin position="97"/>
        <end position="112"/>
    </location>
</feature>
<comment type="caution">
    <text evidence="3">The sequence shown here is derived from an EMBL/GenBank/DDBJ whole genome shotgun (WGS) entry which is preliminary data.</text>
</comment>
<evidence type="ECO:0000313" key="3">
    <source>
        <dbReference type="EMBL" id="MBA8927231.1"/>
    </source>
</evidence>
<dbReference type="RefSeq" id="WP_030111008.1">
    <property type="nucleotide sequence ID" value="NZ_BAAABQ010000057.1"/>
</dbReference>
<proteinExistence type="predicted"/>
<evidence type="ECO:0000256" key="1">
    <source>
        <dbReference type="SAM" id="MobiDB-lite"/>
    </source>
</evidence>
<keyword evidence="4" id="KW-1185">Reference proteome</keyword>
<accession>A0ABR6BKP1</accession>
<feature type="transmembrane region" description="Helical" evidence="2">
    <location>
        <begin position="12"/>
        <end position="32"/>
    </location>
</feature>
<organism evidence="3 4">
    <name type="scientific">Kutzneria viridogrisea</name>
    <dbReference type="NCBI Taxonomy" id="47990"/>
    <lineage>
        <taxon>Bacteria</taxon>
        <taxon>Bacillati</taxon>
        <taxon>Actinomycetota</taxon>
        <taxon>Actinomycetes</taxon>
        <taxon>Pseudonocardiales</taxon>
        <taxon>Pseudonocardiaceae</taxon>
        <taxon>Kutzneria</taxon>
    </lineage>
</organism>
<name>A0ABR6BKP1_9PSEU</name>
<sequence length="133" mass="15378">MVRRLLTPRWLLLHAVAVLAMLVCFRLGWWQWDRSQEAGGTFQNLGYALQWPLFGLFVPFMYWRMYKLDQERAAAEDAQQAEAAVPAVPEQPVSQDPPRRSPTEWRRAAAVEQPEDKALAEYNSYLAQLNAKD</sequence>
<reference evidence="3 4" key="1">
    <citation type="submission" date="2020-08" db="EMBL/GenBank/DDBJ databases">
        <title>Genomic Encyclopedia of Archaeal and Bacterial Type Strains, Phase II (KMG-II): from individual species to whole genera.</title>
        <authorList>
            <person name="Goeker M."/>
        </authorList>
    </citation>
    <scope>NUCLEOTIDE SEQUENCE [LARGE SCALE GENOMIC DNA]</scope>
    <source>
        <strain evidence="3 4">DSM 43850</strain>
    </source>
</reference>
<evidence type="ECO:0000256" key="2">
    <source>
        <dbReference type="SAM" id="Phobius"/>
    </source>
</evidence>
<keyword evidence="2" id="KW-0812">Transmembrane</keyword>
<keyword evidence="2" id="KW-0472">Membrane</keyword>
<evidence type="ECO:0000313" key="4">
    <source>
        <dbReference type="Proteomes" id="UP000517916"/>
    </source>
</evidence>
<feature type="compositionally biased region" description="Low complexity" evidence="1">
    <location>
        <begin position="77"/>
        <end position="93"/>
    </location>
</feature>
<dbReference type="EMBL" id="JACJID010000003">
    <property type="protein sequence ID" value="MBA8927231.1"/>
    <property type="molecule type" value="Genomic_DNA"/>
</dbReference>
<feature type="region of interest" description="Disordered" evidence="1">
    <location>
        <begin position="77"/>
        <end position="112"/>
    </location>
</feature>
<dbReference type="Proteomes" id="UP000517916">
    <property type="component" value="Unassembled WGS sequence"/>
</dbReference>
<keyword evidence="2" id="KW-1133">Transmembrane helix</keyword>
<keyword evidence="3" id="KW-0238">DNA-binding</keyword>